<gene>
    <name evidence="2" type="ORF">ABB37_06156</name>
</gene>
<dbReference type="EMBL" id="LGTL01000013">
    <property type="protein sequence ID" value="KPA78556.1"/>
    <property type="molecule type" value="Genomic_DNA"/>
</dbReference>
<evidence type="ECO:0000313" key="2">
    <source>
        <dbReference type="EMBL" id="KPA78556.1"/>
    </source>
</evidence>
<dbReference type="OrthoDB" id="264615at2759"/>
<organism evidence="2 3">
    <name type="scientific">Leptomonas pyrrhocoris</name>
    <name type="common">Firebug parasite</name>
    <dbReference type="NCBI Taxonomy" id="157538"/>
    <lineage>
        <taxon>Eukaryota</taxon>
        <taxon>Discoba</taxon>
        <taxon>Euglenozoa</taxon>
        <taxon>Kinetoplastea</taxon>
        <taxon>Metakinetoplastina</taxon>
        <taxon>Trypanosomatida</taxon>
        <taxon>Trypanosomatidae</taxon>
        <taxon>Leishmaniinae</taxon>
        <taxon>Leptomonas</taxon>
    </lineage>
</organism>
<dbReference type="RefSeq" id="XP_015656995.1">
    <property type="nucleotide sequence ID" value="XM_015804421.1"/>
</dbReference>
<dbReference type="VEuPathDB" id="TriTrypDB:LpyrH10_13_1010"/>
<comment type="caution">
    <text evidence="2">The sequence shown here is derived from an EMBL/GenBank/DDBJ whole genome shotgun (WGS) entry which is preliminary data.</text>
</comment>
<reference evidence="2 3" key="1">
    <citation type="submission" date="2015-07" db="EMBL/GenBank/DDBJ databases">
        <title>High-quality genome of monoxenous trypanosomatid Leptomonas pyrrhocoris.</title>
        <authorList>
            <person name="Flegontov P."/>
            <person name="Butenko A."/>
            <person name="Firsov S."/>
            <person name="Vlcek C."/>
            <person name="Logacheva M.D."/>
            <person name="Field M."/>
            <person name="Filatov D."/>
            <person name="Flegontova O."/>
            <person name="Gerasimov E."/>
            <person name="Jackson A.P."/>
            <person name="Kelly S."/>
            <person name="Opperdoes F."/>
            <person name="O'Reilly A."/>
            <person name="Votypka J."/>
            <person name="Yurchenko V."/>
            <person name="Lukes J."/>
        </authorList>
    </citation>
    <scope>NUCLEOTIDE SEQUENCE [LARGE SCALE GENOMIC DNA]</scope>
    <source>
        <strain evidence="2">H10</strain>
    </source>
</reference>
<feature type="region of interest" description="Disordered" evidence="1">
    <location>
        <begin position="422"/>
        <end position="466"/>
    </location>
</feature>
<dbReference type="GeneID" id="26906445"/>
<proteinExistence type="predicted"/>
<dbReference type="AlphaFoldDB" id="A0A0M9FYM6"/>
<sequence length="570" mass="61451">MNLSSSDAHRTAPGVADSALALLSHSPTLQRDAFLLSWVVAAEERSARQTLHLREAEERHEKVGVFYHVCVVRLVSVHAPPPLQKSASSNQPIATSKESEEACLAVPVINCGSAHPSAAVSSPLERLATAADGDEDQDDHVAAHDGDAAVDDVPSANPITGSFMKRLSDVELALARQTRPLYPLPLVSNGRAADALLSSCSLSSLSSPSHVSLDTCVALLDDLVASHSALSELSPSHQEKHPYNDVSEEQLLSFTSRRQRVLSVLALLRGALRSVQDAYTYATNGAAAASLSPSSPVSLDTLLQLPPDTLPLLMRTANGPPAWRALLTTTSLFTLWLTLTDSVALFTCMQSPVVDALWAAVLWMRTCALTPAVPAADINVAERKERVQHSPIRRRTSLMGRGVEADVSVSLPVKPSFSVDAKRRPSSVLSPSTRRTRSPRRIAAQRPSLPVASRAVQRSSPSRPRRLRCTDDAFDERWAYRDFPVEEARTAPTVYDALFPLPSATSVFTEPGGLPSNRRAAQREGETVPESGTPVLPKEGSSWEGKEDAAWLRGPGVDFYTGPSRRPQPL</sequence>
<accession>A0A0M9FYM6</accession>
<evidence type="ECO:0000256" key="1">
    <source>
        <dbReference type="SAM" id="MobiDB-lite"/>
    </source>
</evidence>
<dbReference type="Proteomes" id="UP000037923">
    <property type="component" value="Unassembled WGS sequence"/>
</dbReference>
<dbReference type="OMA" id="ERWAYRD"/>
<feature type="region of interest" description="Disordered" evidence="1">
    <location>
        <begin position="509"/>
        <end position="548"/>
    </location>
</feature>
<evidence type="ECO:0000313" key="3">
    <source>
        <dbReference type="Proteomes" id="UP000037923"/>
    </source>
</evidence>
<protein>
    <submittedName>
        <fullName evidence="2">Uncharacterized protein</fullName>
    </submittedName>
</protein>
<feature type="compositionally biased region" description="Low complexity" evidence="1">
    <location>
        <begin position="451"/>
        <end position="462"/>
    </location>
</feature>
<name>A0A0M9FYM6_LEPPY</name>
<keyword evidence="3" id="KW-1185">Reference proteome</keyword>